<accession>A0ABW6VE22</accession>
<evidence type="ECO:0000313" key="2">
    <source>
        <dbReference type="Proteomes" id="UP001602119"/>
    </source>
</evidence>
<dbReference type="EMBL" id="JBIAXI010000024">
    <property type="protein sequence ID" value="MFF4777605.1"/>
    <property type="molecule type" value="Genomic_DNA"/>
</dbReference>
<gene>
    <name evidence="1" type="ORF">ACFY05_32580</name>
</gene>
<comment type="caution">
    <text evidence="1">The sequence shown here is derived from an EMBL/GenBank/DDBJ whole genome shotgun (WGS) entry which is preliminary data.</text>
</comment>
<protein>
    <submittedName>
        <fullName evidence="1">Uncharacterized protein</fullName>
    </submittedName>
</protein>
<evidence type="ECO:0000313" key="1">
    <source>
        <dbReference type="EMBL" id="MFF4777605.1"/>
    </source>
</evidence>
<proteinExistence type="predicted"/>
<dbReference type="Proteomes" id="UP001602119">
    <property type="component" value="Unassembled WGS sequence"/>
</dbReference>
<name>A0ABW6VE22_MICFU</name>
<organism evidence="1 2">
    <name type="scientific">Microtetraspora fusca</name>
    <dbReference type="NCBI Taxonomy" id="1997"/>
    <lineage>
        <taxon>Bacteria</taxon>
        <taxon>Bacillati</taxon>
        <taxon>Actinomycetota</taxon>
        <taxon>Actinomycetes</taxon>
        <taxon>Streptosporangiales</taxon>
        <taxon>Streptosporangiaceae</taxon>
        <taxon>Microtetraspora</taxon>
    </lineage>
</organism>
<keyword evidence="2" id="KW-1185">Reference proteome</keyword>
<reference evidence="1 2" key="1">
    <citation type="submission" date="2024-10" db="EMBL/GenBank/DDBJ databases">
        <title>The Natural Products Discovery Center: Release of the First 8490 Sequenced Strains for Exploring Actinobacteria Biosynthetic Diversity.</title>
        <authorList>
            <person name="Kalkreuter E."/>
            <person name="Kautsar S.A."/>
            <person name="Yang D."/>
            <person name="Bader C.D."/>
            <person name="Teijaro C.N."/>
            <person name="Fluegel L."/>
            <person name="Davis C.M."/>
            <person name="Simpson J.R."/>
            <person name="Lauterbach L."/>
            <person name="Steele A.D."/>
            <person name="Gui C."/>
            <person name="Meng S."/>
            <person name="Li G."/>
            <person name="Viehrig K."/>
            <person name="Ye F."/>
            <person name="Su P."/>
            <person name="Kiefer A.F."/>
            <person name="Nichols A."/>
            <person name="Cepeda A.J."/>
            <person name="Yan W."/>
            <person name="Fan B."/>
            <person name="Jiang Y."/>
            <person name="Adhikari A."/>
            <person name="Zheng C.-J."/>
            <person name="Schuster L."/>
            <person name="Cowan T.M."/>
            <person name="Smanski M.J."/>
            <person name="Chevrette M.G."/>
            <person name="De Carvalho L.P.S."/>
            <person name="Shen B."/>
        </authorList>
    </citation>
    <scope>NUCLEOTIDE SEQUENCE [LARGE SCALE GENOMIC DNA]</scope>
    <source>
        <strain evidence="1 2">NPDC001281</strain>
    </source>
</reference>
<dbReference type="RefSeq" id="WP_387346104.1">
    <property type="nucleotide sequence ID" value="NZ_JBIAXI010000024.1"/>
</dbReference>
<sequence length="109" mass="11439">MMDPTVTSPEELAFHVSGYAARLADALEGNLPSLGGRSAATYPAPEAGMTLKHLAQGLEYVRLSALATATAPAVQGDDKAELLVLAAELETLWRRLDAVGTRIATAQPH</sequence>